<evidence type="ECO:0000256" key="2">
    <source>
        <dbReference type="ARBA" id="ARBA00011643"/>
    </source>
</evidence>
<comment type="subunit">
    <text evidence="2">Homohexamer.</text>
</comment>
<dbReference type="FunFam" id="3.30.70.120:FF:000006">
    <property type="entry name" value="GTP cyclohydrolase 1 type 2 homolog"/>
    <property type="match status" value="1"/>
</dbReference>
<dbReference type="Gene3D" id="3.30.70.120">
    <property type="match status" value="1"/>
</dbReference>
<dbReference type="SUPFAM" id="SSF102705">
    <property type="entry name" value="NIF3 (NGG1p interacting factor 3)-like"/>
    <property type="match status" value="1"/>
</dbReference>
<comment type="similarity">
    <text evidence="1 5">Belongs to the GTP cyclohydrolase I type 2/NIF3 family.</text>
</comment>
<sequence length="378" mass="39771">MSVRLADVIEVLDEAYPPRLAESWDSVGLVCGDPAEVLDSVTIAVDATPAVVDEVPEGGLLLAHHPLLLRGVDSVAANTAKGALVHRLIRSGRSLFTAHTNADSAAPGVSDALAQALGLTVESVLARLPDVSDLDKWVIYVPREHAETVQAAVFEAGAGHIGDYSHCSWSVTGTGQFLPLEGASPAIGSVGAVERVTENRVEVIASARARPAVLTAMRAAHPYEEPAFDIFALVPPPRDVGLGRIGTLPEPEPLSAFVCRVEAVLPRTSWGVRAAGDPDMPVSRVAVCGGAGDSLLSAAAAADVQAYVTADLRHHPADEHCRSSHVALVDVAHWASEFPWCGQAANLLQSHFGPSLPVRVCTVRTDPWNVKAPRENDT</sequence>
<dbReference type="InterPro" id="IPR002678">
    <property type="entry name" value="DUF34/NIF3"/>
</dbReference>
<evidence type="ECO:0000256" key="1">
    <source>
        <dbReference type="ARBA" id="ARBA00006964"/>
    </source>
</evidence>
<dbReference type="Pfam" id="PF01784">
    <property type="entry name" value="DUF34_NIF3"/>
    <property type="match status" value="1"/>
</dbReference>
<feature type="binding site" evidence="6">
    <location>
        <position position="65"/>
    </location>
    <ligand>
        <name>a divalent metal cation</name>
        <dbReference type="ChEBI" id="CHEBI:60240"/>
        <label>1</label>
    </ligand>
</feature>
<dbReference type="KEGG" id="mbai:MB901379_02993"/>
<dbReference type="PANTHER" id="PTHR13799:SF14">
    <property type="entry name" value="GTP CYCLOHYDROLASE 1 TYPE 2 HOMOLOG"/>
    <property type="match status" value="1"/>
</dbReference>
<evidence type="ECO:0000256" key="6">
    <source>
        <dbReference type="PIRSR" id="PIRSR602678-1"/>
    </source>
</evidence>
<keyword evidence="4 5" id="KW-0479">Metal-binding</keyword>
<feature type="binding site" evidence="6">
    <location>
        <position position="337"/>
    </location>
    <ligand>
        <name>a divalent metal cation</name>
        <dbReference type="ChEBI" id="CHEBI:60240"/>
        <label>1</label>
    </ligand>
</feature>
<accession>A0A447GG16</accession>
<gene>
    <name evidence="7" type="ORF">MB901379_02993</name>
</gene>
<feature type="binding site" evidence="6">
    <location>
        <position position="103"/>
    </location>
    <ligand>
        <name>a divalent metal cation</name>
        <dbReference type="ChEBI" id="CHEBI:60240"/>
        <label>1</label>
    </ligand>
</feature>
<dbReference type="EMBL" id="LR130759">
    <property type="protein sequence ID" value="VDM89416.1"/>
    <property type="molecule type" value="Genomic_DNA"/>
</dbReference>
<dbReference type="OrthoDB" id="9795763at2"/>
<organism evidence="7 8">
    <name type="scientific">Mycobacterium basiliense</name>
    <dbReference type="NCBI Taxonomy" id="2094119"/>
    <lineage>
        <taxon>Bacteria</taxon>
        <taxon>Bacillati</taxon>
        <taxon>Actinomycetota</taxon>
        <taxon>Actinomycetes</taxon>
        <taxon>Mycobacteriales</taxon>
        <taxon>Mycobacteriaceae</taxon>
        <taxon>Mycobacterium</taxon>
    </lineage>
</organism>
<keyword evidence="8" id="KW-1185">Reference proteome</keyword>
<name>A0A447GG16_9MYCO</name>
<dbReference type="GO" id="GO:0046872">
    <property type="term" value="F:metal ion binding"/>
    <property type="evidence" value="ECO:0007669"/>
    <property type="project" value="UniProtKB-UniRule"/>
</dbReference>
<evidence type="ECO:0000313" key="8">
    <source>
        <dbReference type="Proteomes" id="UP000269998"/>
    </source>
</evidence>
<proteinExistence type="inferred from homology"/>
<dbReference type="PIRSF" id="PIRSF037489">
    <property type="entry name" value="UCP037489_NIF3_YqfO"/>
    <property type="match status" value="1"/>
</dbReference>
<dbReference type="Proteomes" id="UP000269998">
    <property type="component" value="Chromosome"/>
</dbReference>
<evidence type="ECO:0000313" key="7">
    <source>
        <dbReference type="EMBL" id="VDM89416.1"/>
    </source>
</evidence>
<dbReference type="NCBIfam" id="TIGR00486">
    <property type="entry name" value="YbgI_SA1388"/>
    <property type="match status" value="1"/>
</dbReference>
<evidence type="ECO:0000256" key="3">
    <source>
        <dbReference type="ARBA" id="ARBA00022112"/>
    </source>
</evidence>
<protein>
    <recommendedName>
        <fullName evidence="3 5">GTP cyclohydrolase 1 type 2 homolog</fullName>
    </recommendedName>
</protein>
<dbReference type="InterPro" id="IPR017221">
    <property type="entry name" value="DUF34/NIF3_bac"/>
</dbReference>
<feature type="binding site" evidence="6">
    <location>
        <position position="64"/>
    </location>
    <ligand>
        <name>a divalent metal cation</name>
        <dbReference type="ChEBI" id="CHEBI:60240"/>
        <label>2</label>
    </ligand>
</feature>
<evidence type="ECO:0000256" key="4">
    <source>
        <dbReference type="ARBA" id="ARBA00022723"/>
    </source>
</evidence>
<dbReference type="RefSeq" id="WP_158017294.1">
    <property type="nucleotide sequence ID" value="NZ_CBCSKE010000002.1"/>
</dbReference>
<dbReference type="PANTHER" id="PTHR13799">
    <property type="entry name" value="NGG1 INTERACTING FACTOR 3"/>
    <property type="match status" value="1"/>
</dbReference>
<dbReference type="FunFam" id="3.40.1390.30:FF:000001">
    <property type="entry name" value="GTP cyclohydrolase 1 type 2"/>
    <property type="match status" value="1"/>
</dbReference>
<dbReference type="InterPro" id="IPR036069">
    <property type="entry name" value="DUF34/NIF3_sf"/>
</dbReference>
<dbReference type="Gene3D" id="3.40.1390.30">
    <property type="entry name" value="NIF3 (NGG1p interacting factor 3)-like"/>
    <property type="match status" value="1"/>
</dbReference>
<dbReference type="InterPro" id="IPR015867">
    <property type="entry name" value="N-reg_PII/ATP_PRibTrfase_C"/>
</dbReference>
<feature type="binding site" evidence="6">
    <location>
        <position position="333"/>
    </location>
    <ligand>
        <name>a divalent metal cation</name>
        <dbReference type="ChEBI" id="CHEBI:60240"/>
        <label>1</label>
    </ligand>
</feature>
<reference evidence="8" key="1">
    <citation type="submission" date="2018-02" db="EMBL/GenBank/DDBJ databases">
        <authorList>
            <person name="Seth-Smith MB H."/>
            <person name="Seth-Smith H."/>
        </authorList>
    </citation>
    <scope>NUCLEOTIDE SEQUENCE [LARGE SCALE GENOMIC DNA]</scope>
</reference>
<dbReference type="GO" id="GO:0005737">
    <property type="term" value="C:cytoplasm"/>
    <property type="evidence" value="ECO:0007669"/>
    <property type="project" value="TreeGrafter"/>
</dbReference>
<evidence type="ECO:0000256" key="5">
    <source>
        <dbReference type="PIRNR" id="PIRNR037489"/>
    </source>
</evidence>
<dbReference type="AlphaFoldDB" id="A0A447GG16"/>